<dbReference type="OrthoDB" id="27483at2759"/>
<evidence type="ECO:0000313" key="3">
    <source>
        <dbReference type="Proteomes" id="UP000281245"/>
    </source>
</evidence>
<gene>
    <name evidence="2" type="ORF">D0869_15539</name>
</gene>
<organism evidence="2 3">
    <name type="scientific">Hortaea werneckii</name>
    <name type="common">Black yeast</name>
    <name type="synonym">Cladosporium werneckii</name>
    <dbReference type="NCBI Taxonomy" id="91943"/>
    <lineage>
        <taxon>Eukaryota</taxon>
        <taxon>Fungi</taxon>
        <taxon>Dikarya</taxon>
        <taxon>Ascomycota</taxon>
        <taxon>Pezizomycotina</taxon>
        <taxon>Dothideomycetes</taxon>
        <taxon>Dothideomycetidae</taxon>
        <taxon>Mycosphaerellales</taxon>
        <taxon>Teratosphaeriaceae</taxon>
        <taxon>Hortaea</taxon>
    </lineage>
</organism>
<dbReference type="AlphaFoldDB" id="A0A3M6W012"/>
<name>A0A3M6W012_HORWE</name>
<dbReference type="PANTHER" id="PTHR33099:SF7">
    <property type="entry name" value="MYND-TYPE DOMAIN-CONTAINING PROTEIN"/>
    <property type="match status" value="1"/>
</dbReference>
<reference evidence="2 3" key="1">
    <citation type="journal article" date="2018" name="BMC Genomics">
        <title>Genomic evidence for intraspecific hybridization in a clonal and extremely halotolerant yeast.</title>
        <authorList>
            <person name="Gostincar C."/>
            <person name="Stajich J.E."/>
            <person name="Zupancic J."/>
            <person name="Zalar P."/>
            <person name="Gunde-Cimerman N."/>
        </authorList>
    </citation>
    <scope>NUCLEOTIDE SEQUENCE [LARGE SCALE GENOMIC DNA]</scope>
    <source>
        <strain evidence="2 3">EXF-6656</strain>
    </source>
</reference>
<dbReference type="Gene3D" id="2.60.120.620">
    <property type="entry name" value="q2cbj1_9rhob like domain"/>
    <property type="match status" value="1"/>
</dbReference>
<feature type="domain" description="Fe2OG dioxygenase" evidence="1">
    <location>
        <begin position="343"/>
        <end position="458"/>
    </location>
</feature>
<sequence>MGLQHHSFCKTYTLCLGGFSGLQGIYIHDGNQADVLWIHHTPSSKLTASIARTTLTTIMAAASASTSTATPTTEHACLAAFEEALQKGSRKATFTCAGSLPINLNPQTTTSGDLTPRTNLKLQEQSLTTKPISIRWGAHGVGKTLSLPLQQTPSDEGRLQDLIAACHPATFGRAGHDIFDPSYRLAGALAPADFMTGFRPYETGILDIVTQMLLPPIVGDLEPREQVSDEGRRLGLTDEEDRKVQSALAHQRAIAWKYAAGRGQLHTSQLRPLFAGLGVPFGDEDEVESAEELLDPGPSGSVLEEGVVAVAAARLRAKRAATPRVVTDLLRDKSRRILCRGLRAELYKLNVYSGPDGVFRSHVDTPRSATQIGSLVVCLPVEFEGGVLAVRHQGQEVVHEWGTTTPATMTMTTTNNNPVASAPAAPAINWAAFYSDCAHEVLPVHSGHRITLTYNLYLSRGTGFLNTPQLPQRLLPHRLPLAPHLQHALANPAFKPEGGYLAFWLQHRYPHTQRVGCEFVVEMLKDADLGVLGAVRAVGLRCSVERVEMFPGGREVLDEDVWE</sequence>
<feature type="non-terminal residue" evidence="2">
    <location>
        <position position="563"/>
    </location>
</feature>
<dbReference type="VEuPathDB" id="FungiDB:BTJ68_05211"/>
<proteinExistence type="predicted"/>
<dbReference type="Proteomes" id="UP000281245">
    <property type="component" value="Unassembled WGS sequence"/>
</dbReference>
<dbReference type="PROSITE" id="PS51471">
    <property type="entry name" value="FE2OG_OXY"/>
    <property type="match status" value="1"/>
</dbReference>
<dbReference type="EMBL" id="QWIJ01002698">
    <property type="protein sequence ID" value="RMX71530.1"/>
    <property type="molecule type" value="Genomic_DNA"/>
</dbReference>
<dbReference type="PANTHER" id="PTHR33099">
    <property type="entry name" value="FE2OG DIOXYGENASE DOMAIN-CONTAINING PROTEIN"/>
    <property type="match status" value="1"/>
</dbReference>
<protein>
    <recommendedName>
        <fullName evidence="1">Fe2OG dioxygenase domain-containing protein</fullName>
    </recommendedName>
</protein>
<accession>A0A3M6W012</accession>
<evidence type="ECO:0000259" key="1">
    <source>
        <dbReference type="PROSITE" id="PS51471"/>
    </source>
</evidence>
<evidence type="ECO:0000313" key="2">
    <source>
        <dbReference type="EMBL" id="RMX71530.1"/>
    </source>
</evidence>
<comment type="caution">
    <text evidence="2">The sequence shown here is derived from an EMBL/GenBank/DDBJ whole genome shotgun (WGS) entry which is preliminary data.</text>
</comment>
<dbReference type="InterPro" id="IPR005123">
    <property type="entry name" value="Oxoglu/Fe-dep_dioxygenase_dom"/>
</dbReference>